<name>A0A8S9XAZ5_APOLU</name>
<dbReference type="EMBL" id="WIXP02000009">
    <property type="protein sequence ID" value="KAF6205704.1"/>
    <property type="molecule type" value="Genomic_DNA"/>
</dbReference>
<protein>
    <submittedName>
        <fullName evidence="1">Uncharacterized protein</fullName>
    </submittedName>
</protein>
<comment type="caution">
    <text evidence="1">The sequence shown here is derived from an EMBL/GenBank/DDBJ whole genome shotgun (WGS) entry which is preliminary data.</text>
</comment>
<evidence type="ECO:0000313" key="2">
    <source>
        <dbReference type="Proteomes" id="UP000466442"/>
    </source>
</evidence>
<keyword evidence="2" id="KW-1185">Reference proteome</keyword>
<evidence type="ECO:0000313" key="1">
    <source>
        <dbReference type="EMBL" id="KAF6205704.1"/>
    </source>
</evidence>
<accession>A0A8S9XAZ5</accession>
<organism evidence="1 2">
    <name type="scientific">Apolygus lucorum</name>
    <name type="common">Small green plant bug</name>
    <name type="synonym">Lygocoris lucorum</name>
    <dbReference type="NCBI Taxonomy" id="248454"/>
    <lineage>
        <taxon>Eukaryota</taxon>
        <taxon>Metazoa</taxon>
        <taxon>Ecdysozoa</taxon>
        <taxon>Arthropoda</taxon>
        <taxon>Hexapoda</taxon>
        <taxon>Insecta</taxon>
        <taxon>Pterygota</taxon>
        <taxon>Neoptera</taxon>
        <taxon>Paraneoptera</taxon>
        <taxon>Hemiptera</taxon>
        <taxon>Heteroptera</taxon>
        <taxon>Panheteroptera</taxon>
        <taxon>Cimicomorpha</taxon>
        <taxon>Miridae</taxon>
        <taxon>Mirini</taxon>
        <taxon>Apolygus</taxon>
    </lineage>
</organism>
<gene>
    <name evidence="1" type="ORF">GE061_019877</name>
</gene>
<proteinExistence type="predicted"/>
<sequence>MMSRDSEGQQLEGICDNISAVFQRLQNGLEESSRNVVKYGVSFYNQRKLEVAKYKEKYINDMKAIIHQSTVVIREFITSKTNLLRTLLSLYKEENANEETAAERLKQSVICDKDFTLSRRKAWWDLMEQELLRHDMNEKNLTIFEDRLIEQGKTFSEKIQVEFLSMRNLEDEFFIALSDQVNQYLVEIHMSQEPALIAEHFKALLLHKEKREKIIGQSHKNHLSEIEMEEEKLLNQVKGWQTSLVKTFCHAEIERNRRAIIEISRFISHHKKDWSFQTEKAMSNAYSFMKSIDPTWTHELIRIKMNSKERMMDDQMEAMFRERFLATAMRKRIEVQVKEEQGDASAAQTELEKEEKRELDVRVKRKAYRFAYAALLRRDTQMESIYQAWNSAEDIPAHCEIDTLEPDESKTAVGE</sequence>
<reference evidence="1" key="1">
    <citation type="journal article" date="2021" name="Mol. Ecol. Resour.">
        <title>Apolygus lucorum genome provides insights into omnivorousness and mesophyll feeding.</title>
        <authorList>
            <person name="Liu Y."/>
            <person name="Liu H."/>
            <person name="Wang H."/>
            <person name="Huang T."/>
            <person name="Liu B."/>
            <person name="Yang B."/>
            <person name="Yin L."/>
            <person name="Li B."/>
            <person name="Zhang Y."/>
            <person name="Zhang S."/>
            <person name="Jiang F."/>
            <person name="Zhang X."/>
            <person name="Ren Y."/>
            <person name="Wang B."/>
            <person name="Wang S."/>
            <person name="Lu Y."/>
            <person name="Wu K."/>
            <person name="Fan W."/>
            <person name="Wang G."/>
        </authorList>
    </citation>
    <scope>NUCLEOTIDE SEQUENCE</scope>
    <source>
        <strain evidence="1">12Hb</strain>
    </source>
</reference>
<dbReference type="AlphaFoldDB" id="A0A8S9XAZ5"/>
<dbReference type="OrthoDB" id="27917at2759"/>
<dbReference type="Proteomes" id="UP000466442">
    <property type="component" value="Linkage Group LG9"/>
</dbReference>